<comment type="caution">
    <text evidence="1">The sequence shown here is derived from an EMBL/GenBank/DDBJ whole genome shotgun (WGS) entry which is preliminary data.</text>
</comment>
<reference evidence="1" key="2">
    <citation type="submission" date="2021-10" db="EMBL/GenBank/DDBJ databases">
        <authorList>
            <person name="Piombo E."/>
        </authorList>
    </citation>
    <scope>NUCLEOTIDE SEQUENCE</scope>
</reference>
<dbReference type="Proteomes" id="UP000836387">
    <property type="component" value="Unassembled WGS sequence"/>
</dbReference>
<name>A0ACA9UFA8_BIOOC</name>
<evidence type="ECO:0000313" key="1">
    <source>
        <dbReference type="EMBL" id="CAG9952066.1"/>
    </source>
</evidence>
<keyword evidence="2" id="KW-1185">Reference proteome</keyword>
<reference evidence="1" key="1">
    <citation type="submission" date="2020-04" db="EMBL/GenBank/DDBJ databases">
        <authorList>
            <person name="Broberg M."/>
        </authorList>
    </citation>
    <scope>NUCLEOTIDE SEQUENCE</scope>
</reference>
<accession>A0ACA9UFA8</accession>
<dbReference type="EMBL" id="CADEHS020000461">
    <property type="protein sequence ID" value="CAG9952066.1"/>
    <property type="molecule type" value="Genomic_DNA"/>
</dbReference>
<proteinExistence type="predicted"/>
<evidence type="ECO:0000313" key="2">
    <source>
        <dbReference type="Proteomes" id="UP000836387"/>
    </source>
</evidence>
<protein>
    <submittedName>
        <fullName evidence="1">Uncharacterized protein</fullName>
    </submittedName>
</protein>
<organism evidence="1 2">
    <name type="scientific">Clonostachys rosea f. rosea IK726</name>
    <dbReference type="NCBI Taxonomy" id="1349383"/>
    <lineage>
        <taxon>Eukaryota</taxon>
        <taxon>Fungi</taxon>
        <taxon>Dikarya</taxon>
        <taxon>Ascomycota</taxon>
        <taxon>Pezizomycotina</taxon>
        <taxon>Sordariomycetes</taxon>
        <taxon>Hypocreomycetidae</taxon>
        <taxon>Hypocreales</taxon>
        <taxon>Bionectriaceae</taxon>
        <taxon>Clonostachys</taxon>
    </lineage>
</organism>
<gene>
    <name evidence="1" type="ORF">CRV2_00018170</name>
</gene>
<sequence length="429" mass="48191">MKHQPLPRGGGNGDGRVIVARPSSLVKTYQNGSVARSFRLVNSRPSMTPSDRVASLLVAMVNRDSESVNIAAVLLGRLRGIPPRLSGSACLRDAVAHKCANIKDMCLGLQTPSLSTLKLYGKALRSLQQALNGPEALSVETFVAGALVHDQQRKDHIEGMLLLMKARGPPKLDDRVEVDITAHCYVGVKFLYGKIEFLESQPWKAAMDEVIQRSSGFDSDDPMGILITRYQEIWPGWAQDARLISSDPDTFKGKAKGLTAEFLVSLSEFPELEAHDWESIAAEGKIRELSDRDFFVGRSYEVDDLEPALILLDSLLVQLIIVRMAYDFAILYEWPLAELTMSRNRELSTRAWMLIPYLKTQKREEIYDFSSLFKLTFESAEKWDQEHLMDIVEYLDCVPLEPGQDRTEILTDLITREAKIFSGRLVLES</sequence>